<name>A0A857C7J2_9HYPH</name>
<gene>
    <name evidence="2" type="ORF">GH266_11055</name>
</gene>
<dbReference type="GO" id="GO:0019239">
    <property type="term" value="F:deaminase activity"/>
    <property type="evidence" value="ECO:0007669"/>
    <property type="project" value="TreeGrafter"/>
</dbReference>
<sequence length="128" mass="13715">MNSQLINPVDGVYAAAPDYAHAIRLEEARSLVFVSGTMGLDRSGRAPATLAEQLVLVWENLRRILATAGMTLDNVVRVTSYLRDGAFAGPNKDARIAALGGRPVPTTAIVVQTLEEDWLVEIEVIAAA</sequence>
<dbReference type="PANTHER" id="PTHR11803">
    <property type="entry name" value="2-IMINOBUTANOATE/2-IMINOPROPANOATE DEAMINASE RIDA"/>
    <property type="match status" value="1"/>
</dbReference>
<accession>A0A857C7J2</accession>
<dbReference type="Gene3D" id="3.30.1330.40">
    <property type="entry name" value="RutC-like"/>
    <property type="match status" value="1"/>
</dbReference>
<dbReference type="GO" id="GO:0005829">
    <property type="term" value="C:cytosol"/>
    <property type="evidence" value="ECO:0007669"/>
    <property type="project" value="TreeGrafter"/>
</dbReference>
<dbReference type="Proteomes" id="UP000435648">
    <property type="component" value="Chromosome"/>
</dbReference>
<organism evidence="2 3">
    <name type="scientific">Stappia indica</name>
    <dbReference type="NCBI Taxonomy" id="538381"/>
    <lineage>
        <taxon>Bacteria</taxon>
        <taxon>Pseudomonadati</taxon>
        <taxon>Pseudomonadota</taxon>
        <taxon>Alphaproteobacteria</taxon>
        <taxon>Hyphomicrobiales</taxon>
        <taxon>Stappiaceae</taxon>
        <taxon>Stappia</taxon>
    </lineage>
</organism>
<dbReference type="PANTHER" id="PTHR11803:SF58">
    <property type="entry name" value="PROTEIN HMF1-RELATED"/>
    <property type="match status" value="1"/>
</dbReference>
<protein>
    <submittedName>
        <fullName evidence="2">RidA family protein</fullName>
    </submittedName>
</protein>
<dbReference type="OrthoDB" id="9808943at2"/>
<dbReference type="CDD" id="cd00448">
    <property type="entry name" value="YjgF_YER057c_UK114_family"/>
    <property type="match status" value="1"/>
</dbReference>
<dbReference type="KEGG" id="siw:GH266_11055"/>
<evidence type="ECO:0000313" key="3">
    <source>
        <dbReference type="Proteomes" id="UP000435648"/>
    </source>
</evidence>
<dbReference type="AlphaFoldDB" id="A0A857C7J2"/>
<dbReference type="SUPFAM" id="SSF55298">
    <property type="entry name" value="YjgF-like"/>
    <property type="match status" value="1"/>
</dbReference>
<proteinExistence type="inferred from homology"/>
<evidence type="ECO:0000313" key="2">
    <source>
        <dbReference type="EMBL" id="QGZ34996.1"/>
    </source>
</evidence>
<dbReference type="InterPro" id="IPR006175">
    <property type="entry name" value="YjgF/YER057c/UK114"/>
</dbReference>
<dbReference type="InterPro" id="IPR035959">
    <property type="entry name" value="RutC-like_sf"/>
</dbReference>
<comment type="similarity">
    <text evidence="1">Belongs to the RutC family.</text>
</comment>
<dbReference type="Pfam" id="PF01042">
    <property type="entry name" value="Ribonuc_L-PSP"/>
    <property type="match status" value="1"/>
</dbReference>
<dbReference type="RefSeq" id="WP_158193951.1">
    <property type="nucleotide sequence ID" value="NZ_CP046908.1"/>
</dbReference>
<dbReference type="EMBL" id="CP046908">
    <property type="protein sequence ID" value="QGZ34996.1"/>
    <property type="molecule type" value="Genomic_DNA"/>
</dbReference>
<reference evidence="2 3" key="1">
    <citation type="submission" date="2019-12" db="EMBL/GenBank/DDBJ databases">
        <title>The genome of Stappia indica PHM037.</title>
        <authorList>
            <person name="Kacar D."/>
            <person name="Galan B."/>
            <person name="Canedo L."/>
            <person name="Rodriguez P."/>
            <person name="de la Calle F."/>
            <person name="Garcia J.L."/>
        </authorList>
    </citation>
    <scope>NUCLEOTIDE SEQUENCE [LARGE SCALE GENOMIC DNA]</scope>
    <source>
        <strain evidence="2 3">PHM037</strain>
    </source>
</reference>
<evidence type="ECO:0000256" key="1">
    <source>
        <dbReference type="ARBA" id="ARBA00010552"/>
    </source>
</evidence>